<feature type="region of interest" description="Disordered" evidence="2">
    <location>
        <begin position="251"/>
        <end position="308"/>
    </location>
</feature>
<feature type="region of interest" description="Disordered" evidence="2">
    <location>
        <begin position="859"/>
        <end position="897"/>
    </location>
</feature>
<sequence length="1170" mass="131056">MVVCAMQSYTTDEQINGCSAMKSSHATEVPEPEVLENGNDAEEDREEGEIVDEFEMIISSEDEEFKLRARIQQLEDKSKDIEKMDMLSANLANQYSYQRPQRMERFSQYQHFSPISVLSDVSSLSEEEYDVPKKYRKHKMKKSESRRYGSMYRRNPFTHRTHRRKRRHEHHNNQYGQHSHHHQPPSTILLDSLDSLTEDEICEYDLNVETENDEYEERLKVSRNKLRMALARDGNYDIKPKHSLRERLQCRIRKSPSPSRNQDDNQLKVDNQLPHNSFNGYSQHRMNKEEVEENDEQQQQQVSPVEEPPELKLRLIALKSAILKKHMARKKRDAERAYSPTDMINRVHQPKNNNECDDIDDLMEISPAASPERNTYSPPQTRLTEPVDMDLAQTDSDEERQQWNANWQSTMDNAGGSWRCFMPSSLPPVSMPIVIDDDDDEELEPVQPQEKQFDDDDDEVPPPPPSFHIPHMQLEDDDARDALHLSERHSQQGCISDIQSISMDNSQTQTQTSRPFQHESSEDEAGALRAMLLSKLKPAADLETVPKKMRLPAAVSNEAVTHDSDDPEELRQLLLSSIASKKRNSTEKTTDSPEILKNAVRRFKTSSLQSTPDESQTDVLSEPAPQTYAHPQPVAVCPPSFAPQPEPEPLSLPLPAPAPAHVPVPVPKPVTETAPQVNVEAAPAVPAPNIPAPSIIPAATSIIKIVKPNKVINKKTTPKRKLPKSMDQATAPKRPSTLLVKESVAPLHKSNSSSSTRLITTLDPASIKVNKLVIALAESSAGSDDELELRSSQAYSCYASPFSQAMDSASSSTTRSNTPNSEIVETTAPNNSNLRRTVINEYFEKKLDDYLKQARSKVPTALPTEANAKPTPKTDQTSEQATKTVPQTPVVPQKAKPTPVAVRHLPVASQREYLRLIERMRLLEKKKMGGAKPINGQTTTSAATAVVKESSSIVIKEKISGAVSLTAKTKTAAVAPSKAVKTAMVDASANAASDSPSTSTAAAAGKANQPSKESRLKAFESSFQKIGSSMIVNLDKSLNMVEAAKRSKTERLRHSQRLKELHAEIQAVKQAVKLEESKLARLQPEIQATHEIIISLKQKRNKLRNAAMDLGTGLLGADYRYYNNKNNNYNGNNSSSSCCGPQRKRGQHMSWDRRNLPKRTRQFQYIAVLL</sequence>
<name>A0A484BPC5_DRONA</name>
<organism evidence="3 4">
    <name type="scientific">Drosophila navojoa</name>
    <name type="common">Fruit fly</name>
    <dbReference type="NCBI Taxonomy" id="7232"/>
    <lineage>
        <taxon>Eukaryota</taxon>
        <taxon>Metazoa</taxon>
        <taxon>Ecdysozoa</taxon>
        <taxon>Arthropoda</taxon>
        <taxon>Hexapoda</taxon>
        <taxon>Insecta</taxon>
        <taxon>Pterygota</taxon>
        <taxon>Neoptera</taxon>
        <taxon>Endopterygota</taxon>
        <taxon>Diptera</taxon>
        <taxon>Brachycera</taxon>
        <taxon>Muscomorpha</taxon>
        <taxon>Ephydroidea</taxon>
        <taxon>Drosophilidae</taxon>
        <taxon>Drosophila</taxon>
    </lineage>
</organism>
<feature type="coiled-coil region" evidence="1">
    <location>
        <begin position="1051"/>
        <end position="1078"/>
    </location>
</feature>
<dbReference type="EMBL" id="LSRL02000014">
    <property type="protein sequence ID" value="TDG50598.1"/>
    <property type="molecule type" value="Genomic_DNA"/>
</dbReference>
<reference evidence="3 4" key="1">
    <citation type="journal article" date="2019" name="J. Hered.">
        <title>An Improved Genome Assembly for Drosophila navojoa, the Basal Species in the mojavensis Cluster.</title>
        <authorList>
            <person name="Vanderlinde T."/>
            <person name="Dupim E.G."/>
            <person name="Nazario-Yepiz N.O."/>
            <person name="Carvalho A.B."/>
        </authorList>
    </citation>
    <scope>NUCLEOTIDE SEQUENCE [LARGE SCALE GENOMIC DNA]</scope>
    <source>
        <strain evidence="3">Navoj_Jal97</strain>
        <tissue evidence="3">Whole organism</tissue>
    </source>
</reference>
<feature type="region of interest" description="Disordered" evidence="2">
    <location>
        <begin position="503"/>
        <end position="523"/>
    </location>
</feature>
<feature type="region of interest" description="Disordered" evidence="2">
    <location>
        <begin position="806"/>
        <end position="827"/>
    </location>
</feature>
<feature type="region of interest" description="Disordered" evidence="2">
    <location>
        <begin position="367"/>
        <end position="387"/>
    </location>
</feature>
<evidence type="ECO:0000256" key="2">
    <source>
        <dbReference type="SAM" id="MobiDB-lite"/>
    </source>
</evidence>
<evidence type="ECO:0000256" key="1">
    <source>
        <dbReference type="SAM" id="Coils"/>
    </source>
</evidence>
<evidence type="ECO:0000313" key="4">
    <source>
        <dbReference type="Proteomes" id="UP000295192"/>
    </source>
</evidence>
<feature type="region of interest" description="Disordered" evidence="2">
    <location>
        <begin position="990"/>
        <end position="1015"/>
    </location>
</feature>
<dbReference type="OrthoDB" id="8197317at2759"/>
<feature type="compositionally biased region" description="Low complexity" evidence="2">
    <location>
        <begin position="808"/>
        <end position="821"/>
    </location>
</feature>
<accession>A0A484BPC5</accession>
<protein>
    <submittedName>
        <fullName evidence="3">Uncharacterized protein</fullName>
    </submittedName>
</protein>
<feature type="compositionally biased region" description="Low complexity" evidence="2">
    <location>
        <begin position="1128"/>
        <end position="1137"/>
    </location>
</feature>
<feature type="compositionally biased region" description="Polar residues" evidence="2">
    <location>
        <begin position="273"/>
        <end position="284"/>
    </location>
</feature>
<feature type="region of interest" description="Disordered" evidence="2">
    <location>
        <begin position="135"/>
        <end position="188"/>
    </location>
</feature>
<feature type="compositionally biased region" description="Polar residues" evidence="2">
    <location>
        <begin position="873"/>
        <end position="887"/>
    </location>
</feature>
<feature type="compositionally biased region" description="Basic residues" evidence="2">
    <location>
        <begin position="156"/>
        <end position="170"/>
    </location>
</feature>
<feature type="compositionally biased region" description="Low complexity" evidence="2">
    <location>
        <begin position="990"/>
        <end position="1004"/>
    </location>
</feature>
<dbReference type="OMA" id="CFMPNSL"/>
<gene>
    <name evidence="3" type="ORF">AWZ03_002902</name>
</gene>
<keyword evidence="1" id="KW-0175">Coiled coil</keyword>
<dbReference type="AlphaFoldDB" id="A0A484BPC5"/>
<feature type="region of interest" description="Disordered" evidence="2">
    <location>
        <begin position="715"/>
        <end position="734"/>
    </location>
</feature>
<comment type="caution">
    <text evidence="3">The sequence shown here is derived from an EMBL/GenBank/DDBJ whole genome shotgun (WGS) entry which is preliminary data.</text>
</comment>
<proteinExistence type="predicted"/>
<feature type="compositionally biased region" description="Polar residues" evidence="2">
    <location>
        <begin position="605"/>
        <end position="619"/>
    </location>
</feature>
<feature type="region of interest" description="Disordered" evidence="2">
    <location>
        <begin position="605"/>
        <end position="626"/>
    </location>
</feature>
<keyword evidence="4" id="KW-1185">Reference proteome</keyword>
<evidence type="ECO:0000313" key="3">
    <source>
        <dbReference type="EMBL" id="TDG50598.1"/>
    </source>
</evidence>
<feature type="region of interest" description="Disordered" evidence="2">
    <location>
        <begin position="441"/>
        <end position="472"/>
    </location>
</feature>
<dbReference type="Proteomes" id="UP000295192">
    <property type="component" value="Unassembled WGS sequence"/>
</dbReference>
<feature type="region of interest" description="Disordered" evidence="2">
    <location>
        <begin position="1128"/>
        <end position="1150"/>
    </location>
</feature>
<dbReference type="STRING" id="7232.A0A484BPC5"/>
<feature type="compositionally biased region" description="Polar residues" evidence="2">
    <location>
        <begin position="503"/>
        <end position="515"/>
    </location>
</feature>
<feature type="compositionally biased region" description="Polar residues" evidence="2">
    <location>
        <begin position="372"/>
        <end position="383"/>
    </location>
</feature>